<organism evidence="8 9">
    <name type="scientific">Candidatus Liberibacter ctenarytainae</name>
    <dbReference type="NCBI Taxonomy" id="2020335"/>
    <lineage>
        <taxon>Bacteria</taxon>
        <taxon>Pseudomonadati</taxon>
        <taxon>Pseudomonadota</taxon>
        <taxon>Alphaproteobacteria</taxon>
        <taxon>Hyphomicrobiales</taxon>
        <taxon>Rhizobiaceae</taxon>
        <taxon>Liberibacter</taxon>
    </lineage>
</organism>
<dbReference type="Pfam" id="PF05239">
    <property type="entry name" value="PRC"/>
    <property type="match status" value="1"/>
</dbReference>
<evidence type="ECO:0000313" key="8">
    <source>
        <dbReference type="EMBL" id="MBL0848648.1"/>
    </source>
</evidence>
<dbReference type="InterPro" id="IPR002676">
    <property type="entry name" value="RimM_N"/>
</dbReference>
<evidence type="ECO:0000256" key="5">
    <source>
        <dbReference type="HAMAP-Rule" id="MF_00014"/>
    </source>
</evidence>
<keyword evidence="3 5" id="KW-0698">rRNA processing</keyword>
<dbReference type="GO" id="GO:0042274">
    <property type="term" value="P:ribosomal small subunit biogenesis"/>
    <property type="evidence" value="ECO:0007669"/>
    <property type="project" value="UniProtKB-UniRule"/>
</dbReference>
<evidence type="ECO:0000256" key="2">
    <source>
        <dbReference type="ARBA" id="ARBA00022517"/>
    </source>
</evidence>
<evidence type="ECO:0000259" key="7">
    <source>
        <dbReference type="Pfam" id="PF05239"/>
    </source>
</evidence>
<dbReference type="Gene3D" id="2.30.30.240">
    <property type="entry name" value="PRC-barrel domain"/>
    <property type="match status" value="1"/>
</dbReference>
<dbReference type="InterPro" id="IPR009000">
    <property type="entry name" value="Transl_B-barrel_sf"/>
</dbReference>
<sequence>MTKLEKPVLIATIGKPHGLRGELYINSYTRNPMELSCYDILYSNDEREFRILDLYKKNKRFIILFDGINDRHAAENLHNLDLYVQRQDFPDEELEEDEFFHTDLEGMKTFDSQDKYWGTVCGIYDFGAGTVLELENDSLQKKFMIPFTKCAVLDINMEENRILIDPVVSGLHSMTKKDKKIGPIGTVP</sequence>
<dbReference type="AlphaFoldDB" id="A0A937AEK2"/>
<comment type="subcellular location">
    <subcellularLocation>
        <location evidence="5">Cytoplasm</location>
    </subcellularLocation>
</comment>
<gene>
    <name evidence="5 8" type="primary">rimM</name>
    <name evidence="8" type="ORF">EU981_00875</name>
</gene>
<comment type="domain">
    <text evidence="5">The PRC barrel domain binds ribosomal protein uS19.</text>
</comment>
<evidence type="ECO:0000259" key="6">
    <source>
        <dbReference type="Pfam" id="PF01782"/>
    </source>
</evidence>
<dbReference type="InterPro" id="IPR036976">
    <property type="entry name" value="RimM_N_sf"/>
</dbReference>
<dbReference type="GO" id="GO:0005737">
    <property type="term" value="C:cytoplasm"/>
    <property type="evidence" value="ECO:0007669"/>
    <property type="project" value="UniProtKB-SubCell"/>
</dbReference>
<dbReference type="Proteomes" id="UP000736856">
    <property type="component" value="Unassembled WGS sequence"/>
</dbReference>
<comment type="caution">
    <text evidence="8">The sequence shown here is derived from an EMBL/GenBank/DDBJ whole genome shotgun (WGS) entry which is preliminary data.</text>
</comment>
<reference evidence="8" key="1">
    <citation type="submission" date="2019-02" db="EMBL/GenBank/DDBJ databases">
        <title>A novel Candidatus Liberibacter species associated with the New Zealand native fuchsia psyllid, Ctenarytaina fuchsiae.</title>
        <authorList>
            <person name="Thompson S.M."/>
            <person name="Jorgensen N."/>
            <person name="David C."/>
            <person name="Bulman S.R."/>
            <person name="Smith G.R."/>
        </authorList>
    </citation>
    <scope>NUCLEOTIDE SEQUENCE</scope>
    <source>
        <strain evidence="8">Oxford</strain>
    </source>
</reference>
<feature type="domain" description="RimM N-terminal" evidence="6">
    <location>
        <begin position="10"/>
        <end position="87"/>
    </location>
</feature>
<evidence type="ECO:0000256" key="1">
    <source>
        <dbReference type="ARBA" id="ARBA00022490"/>
    </source>
</evidence>
<accession>A0A937AEK2</accession>
<evidence type="ECO:0000256" key="3">
    <source>
        <dbReference type="ARBA" id="ARBA00022552"/>
    </source>
</evidence>
<comment type="function">
    <text evidence="5">An accessory protein needed during the final step in the assembly of 30S ribosomal subunit, possibly for assembly of the head region. Essential for efficient processing of 16S rRNA. May be needed both before and after RbfA during the maturation of 16S rRNA. It has affinity for free ribosomal 30S subunits but not for 70S ribosomes.</text>
</comment>
<dbReference type="SUPFAM" id="SSF50447">
    <property type="entry name" value="Translation proteins"/>
    <property type="match status" value="1"/>
</dbReference>
<keyword evidence="1 5" id="KW-0963">Cytoplasm</keyword>
<dbReference type="InterPro" id="IPR011033">
    <property type="entry name" value="PRC_barrel-like_sf"/>
</dbReference>
<dbReference type="GO" id="GO:0006364">
    <property type="term" value="P:rRNA processing"/>
    <property type="evidence" value="ECO:0007669"/>
    <property type="project" value="UniProtKB-UniRule"/>
</dbReference>
<protein>
    <recommendedName>
        <fullName evidence="5">Ribosome maturation factor RimM</fullName>
    </recommendedName>
</protein>
<keyword evidence="2 5" id="KW-0690">Ribosome biogenesis</keyword>
<dbReference type="GO" id="GO:0043022">
    <property type="term" value="F:ribosome binding"/>
    <property type="evidence" value="ECO:0007669"/>
    <property type="project" value="InterPro"/>
</dbReference>
<name>A0A937AEK2_9HYPH</name>
<comment type="subunit">
    <text evidence="5">Binds ribosomal protein uS19.</text>
</comment>
<dbReference type="InterPro" id="IPR011961">
    <property type="entry name" value="RimM"/>
</dbReference>
<keyword evidence="4 5" id="KW-0143">Chaperone</keyword>
<dbReference type="Pfam" id="PF01782">
    <property type="entry name" value="RimM"/>
    <property type="match status" value="1"/>
</dbReference>
<dbReference type="GO" id="GO:0005840">
    <property type="term" value="C:ribosome"/>
    <property type="evidence" value="ECO:0007669"/>
    <property type="project" value="InterPro"/>
</dbReference>
<dbReference type="PANTHER" id="PTHR33692">
    <property type="entry name" value="RIBOSOME MATURATION FACTOR RIMM"/>
    <property type="match status" value="1"/>
</dbReference>
<comment type="similarity">
    <text evidence="5">Belongs to the RimM family.</text>
</comment>
<dbReference type="EMBL" id="SEOL01000001">
    <property type="protein sequence ID" value="MBL0848648.1"/>
    <property type="molecule type" value="Genomic_DNA"/>
</dbReference>
<evidence type="ECO:0000256" key="4">
    <source>
        <dbReference type="ARBA" id="ARBA00023186"/>
    </source>
</evidence>
<dbReference type="InterPro" id="IPR027275">
    <property type="entry name" value="PRC-brl_dom"/>
</dbReference>
<feature type="domain" description="PRC-barrel" evidence="7">
    <location>
        <begin position="96"/>
        <end position="167"/>
    </location>
</feature>
<dbReference type="PANTHER" id="PTHR33692:SF1">
    <property type="entry name" value="RIBOSOME MATURATION FACTOR RIMM"/>
    <property type="match status" value="1"/>
</dbReference>
<evidence type="ECO:0000313" key="9">
    <source>
        <dbReference type="Proteomes" id="UP000736856"/>
    </source>
</evidence>
<proteinExistence type="inferred from homology"/>
<dbReference type="NCBIfam" id="TIGR02273">
    <property type="entry name" value="16S_RimM"/>
    <property type="match status" value="1"/>
</dbReference>
<dbReference type="SUPFAM" id="SSF50346">
    <property type="entry name" value="PRC-barrel domain"/>
    <property type="match status" value="1"/>
</dbReference>
<dbReference type="HAMAP" id="MF_00014">
    <property type="entry name" value="Ribosome_mat_RimM"/>
    <property type="match status" value="1"/>
</dbReference>
<dbReference type="Gene3D" id="2.40.30.60">
    <property type="entry name" value="RimM"/>
    <property type="match status" value="1"/>
</dbReference>